<dbReference type="EMBL" id="FN653559">
    <property type="protein sequence ID" value="CBY15569.1"/>
    <property type="molecule type" value="Genomic_DNA"/>
</dbReference>
<accession>E4Y122</accession>
<dbReference type="AlphaFoldDB" id="E4Y122"/>
<evidence type="ECO:0000313" key="3">
    <source>
        <dbReference type="Proteomes" id="UP000001307"/>
    </source>
</evidence>
<feature type="signal peptide" evidence="1">
    <location>
        <begin position="1"/>
        <end position="16"/>
    </location>
</feature>
<evidence type="ECO:0000256" key="1">
    <source>
        <dbReference type="SAM" id="SignalP"/>
    </source>
</evidence>
<dbReference type="InParanoid" id="E4Y122"/>
<dbReference type="OrthoDB" id="10369190at2759"/>
<proteinExistence type="predicted"/>
<name>E4Y122_OIKDI</name>
<sequence length="92" mass="10198">MRRYLVAFVSLSSVSGVPLSEQAPIEPITPIEFRAEFDVQFPSKDTIMELQDQYEKYLEALAQTTEIITTTAGLETTVNPTEATTFTYTGSA</sequence>
<keyword evidence="3" id="KW-1185">Reference proteome</keyword>
<feature type="chain" id="PRO_5003193552" evidence="1">
    <location>
        <begin position="17"/>
        <end position="92"/>
    </location>
</feature>
<dbReference type="Proteomes" id="UP000001307">
    <property type="component" value="Unassembled WGS sequence"/>
</dbReference>
<gene>
    <name evidence="2" type="ORF">GSOID_T00013867001</name>
</gene>
<organism evidence="2">
    <name type="scientific">Oikopleura dioica</name>
    <name type="common">Tunicate</name>
    <dbReference type="NCBI Taxonomy" id="34765"/>
    <lineage>
        <taxon>Eukaryota</taxon>
        <taxon>Metazoa</taxon>
        <taxon>Chordata</taxon>
        <taxon>Tunicata</taxon>
        <taxon>Appendicularia</taxon>
        <taxon>Copelata</taxon>
        <taxon>Oikopleuridae</taxon>
        <taxon>Oikopleura</taxon>
    </lineage>
</organism>
<evidence type="ECO:0000313" key="2">
    <source>
        <dbReference type="EMBL" id="CBY15569.1"/>
    </source>
</evidence>
<reference evidence="2" key="1">
    <citation type="journal article" date="2010" name="Science">
        <title>Plasticity of animal genome architecture unmasked by rapid evolution of a pelagic tunicate.</title>
        <authorList>
            <person name="Denoeud F."/>
            <person name="Henriet S."/>
            <person name="Mungpakdee S."/>
            <person name="Aury J.M."/>
            <person name="Da Silva C."/>
            <person name="Brinkmann H."/>
            <person name="Mikhaleva J."/>
            <person name="Olsen L.C."/>
            <person name="Jubin C."/>
            <person name="Canestro C."/>
            <person name="Bouquet J.M."/>
            <person name="Danks G."/>
            <person name="Poulain J."/>
            <person name="Campsteijn C."/>
            <person name="Adamski M."/>
            <person name="Cross I."/>
            <person name="Yadetie F."/>
            <person name="Muffato M."/>
            <person name="Louis A."/>
            <person name="Butcher S."/>
            <person name="Tsagkogeorga G."/>
            <person name="Konrad A."/>
            <person name="Singh S."/>
            <person name="Jensen M.F."/>
            <person name="Cong E.H."/>
            <person name="Eikeseth-Otteraa H."/>
            <person name="Noel B."/>
            <person name="Anthouard V."/>
            <person name="Porcel B.M."/>
            <person name="Kachouri-Lafond R."/>
            <person name="Nishino A."/>
            <person name="Ugolini M."/>
            <person name="Chourrout P."/>
            <person name="Nishida H."/>
            <person name="Aasland R."/>
            <person name="Huzurbazar S."/>
            <person name="Westhof E."/>
            <person name="Delsuc F."/>
            <person name="Lehrach H."/>
            <person name="Reinhardt R."/>
            <person name="Weissenbach J."/>
            <person name="Roy S.W."/>
            <person name="Artiguenave F."/>
            <person name="Postlethwait J.H."/>
            <person name="Manak J.R."/>
            <person name="Thompson E.M."/>
            <person name="Jaillon O."/>
            <person name="Du Pasquier L."/>
            <person name="Boudinot P."/>
            <person name="Liberles D.A."/>
            <person name="Volff J.N."/>
            <person name="Philippe H."/>
            <person name="Lenhard B."/>
            <person name="Roest Crollius H."/>
            <person name="Wincker P."/>
            <person name="Chourrout D."/>
        </authorList>
    </citation>
    <scope>NUCLEOTIDE SEQUENCE [LARGE SCALE GENOMIC DNA]</scope>
</reference>
<keyword evidence="1" id="KW-0732">Signal</keyword>
<protein>
    <submittedName>
        <fullName evidence="2">Uncharacterized protein</fullName>
    </submittedName>
</protein>